<dbReference type="InterPro" id="IPR027839">
    <property type="entry name" value="DUF4432"/>
</dbReference>
<proteinExistence type="predicted"/>
<evidence type="ECO:0000313" key="1">
    <source>
        <dbReference type="EMBL" id="MFB5684100.1"/>
    </source>
</evidence>
<dbReference type="EMBL" id="JBHILM010000035">
    <property type="protein sequence ID" value="MFB5684100.1"/>
    <property type="molecule type" value="Genomic_DNA"/>
</dbReference>
<organism evidence="1 2">
    <name type="scientific">Paenibacillus terreus</name>
    <dbReference type="NCBI Taxonomy" id="1387834"/>
    <lineage>
        <taxon>Bacteria</taxon>
        <taxon>Bacillati</taxon>
        <taxon>Bacillota</taxon>
        <taxon>Bacilli</taxon>
        <taxon>Bacillales</taxon>
        <taxon>Paenibacillaceae</taxon>
        <taxon>Paenibacillus</taxon>
    </lineage>
</organism>
<gene>
    <name evidence="1" type="ORF">ACE3NQ_24630</name>
</gene>
<comment type="caution">
    <text evidence="1">The sequence shown here is derived from an EMBL/GenBank/DDBJ whole genome shotgun (WGS) entry which is preliminary data.</text>
</comment>
<dbReference type="SUPFAM" id="SSF74650">
    <property type="entry name" value="Galactose mutarotase-like"/>
    <property type="match status" value="1"/>
</dbReference>
<keyword evidence="2" id="KW-1185">Reference proteome</keyword>
<dbReference type="CDD" id="cd09023">
    <property type="entry name" value="Aldose_epim_Ec_c4013"/>
    <property type="match status" value="1"/>
</dbReference>
<dbReference type="Pfam" id="PF14486">
    <property type="entry name" value="DUF4432"/>
    <property type="match status" value="1"/>
</dbReference>
<reference evidence="1 2" key="1">
    <citation type="submission" date="2024-09" db="EMBL/GenBank/DDBJ databases">
        <authorList>
            <person name="Ruan L."/>
        </authorList>
    </citation>
    <scope>NUCLEOTIDE SEQUENCE [LARGE SCALE GENOMIC DNA]</scope>
    <source>
        <strain evidence="1 2">D33</strain>
    </source>
</reference>
<accession>A0ABV5BEZ2</accession>
<dbReference type="Gene3D" id="2.70.98.10">
    <property type="match status" value="1"/>
</dbReference>
<dbReference type="RefSeq" id="WP_375527817.1">
    <property type="nucleotide sequence ID" value="NZ_JBHILM010000035.1"/>
</dbReference>
<dbReference type="InterPro" id="IPR014718">
    <property type="entry name" value="GH-type_carb-bd"/>
</dbReference>
<evidence type="ECO:0000313" key="2">
    <source>
        <dbReference type="Proteomes" id="UP001580407"/>
    </source>
</evidence>
<protein>
    <submittedName>
        <fullName evidence="1">Aldose 1-epimerase family protein</fullName>
    </submittedName>
</protein>
<dbReference type="InterPro" id="IPR011013">
    <property type="entry name" value="Gal_mutarotase_sf_dom"/>
</dbReference>
<name>A0ABV5BEZ2_9BACL</name>
<dbReference type="Proteomes" id="UP001580407">
    <property type="component" value="Unassembled WGS sequence"/>
</dbReference>
<sequence>MTNRMIHKYIGHPSQVSGVEEHRLVGGKGDGMHLLEVRNGLGLHFTVSVDRGADISRLYFKGDNFAYISPSGYVAPTYYDDKGTGFLKSFTAGFLTTCGLTAVGAPCEDNGQELPLHGTVSNTPAEHVYYTEDEDNIVIHAAVNQMGLFSEKLMMFRKITCSKRDNKLQIEDRIENKGDQLTPLMILYHMNIGYPLLSEHAELFIPSSHITARNKHAEKDILTWDQMLEPQSNFEEQCYYHKFERESGFAGIFNPVIHKGLVISFDARLLDYFTVWKMFGHRDYVLGLEPGNCHPDGRNVMRRDNTLKFIGPGETVTYQIDIEMIQSYQAWKRIKEAKIC</sequence>